<evidence type="ECO:0000256" key="1">
    <source>
        <dbReference type="SAM" id="MobiDB-lite"/>
    </source>
</evidence>
<reference evidence="3" key="1">
    <citation type="submission" date="2018-04" db="EMBL/GenBank/DDBJ databases">
        <authorList>
            <person name="Liu S."/>
            <person name="Wang Z."/>
            <person name="Li J."/>
        </authorList>
    </citation>
    <scope>NUCLEOTIDE SEQUENCE [LARGE SCALE GENOMIC DNA]</scope>
    <source>
        <strain evidence="3">S1194</strain>
    </source>
</reference>
<dbReference type="EMBL" id="QEEX01000001">
    <property type="protein sequence ID" value="PWB98276.1"/>
    <property type="molecule type" value="Genomic_DNA"/>
</dbReference>
<protein>
    <submittedName>
        <fullName evidence="2">Uncharacterized protein</fullName>
    </submittedName>
</protein>
<evidence type="ECO:0000313" key="3">
    <source>
        <dbReference type="Proteomes" id="UP000244978"/>
    </source>
</evidence>
<feature type="compositionally biased region" description="Basic and acidic residues" evidence="1">
    <location>
        <begin position="40"/>
        <end position="59"/>
    </location>
</feature>
<name>A0A2U1T335_9MICO</name>
<keyword evidence="3" id="KW-1185">Reference proteome</keyword>
<sequence>MRFTGDAALAAPHLFLRSAAARLRVVTFCTTTQVLVQKVTTHESASRESEPRVREPREREPILCKGAIGPSQCAYP</sequence>
<dbReference type="AlphaFoldDB" id="A0A2U1T335"/>
<evidence type="ECO:0000313" key="2">
    <source>
        <dbReference type="EMBL" id="PWB98276.1"/>
    </source>
</evidence>
<organism evidence="2 3">
    <name type="scientific">Homoserinimonas hongtaonis</name>
    <dbReference type="NCBI Taxonomy" id="2079791"/>
    <lineage>
        <taxon>Bacteria</taxon>
        <taxon>Bacillati</taxon>
        <taxon>Actinomycetota</taxon>
        <taxon>Actinomycetes</taxon>
        <taxon>Micrococcales</taxon>
        <taxon>Microbacteriaceae</taxon>
        <taxon>Homoserinimonas</taxon>
    </lineage>
</organism>
<proteinExistence type="predicted"/>
<feature type="region of interest" description="Disordered" evidence="1">
    <location>
        <begin position="39"/>
        <end position="59"/>
    </location>
</feature>
<dbReference type="Proteomes" id="UP000244978">
    <property type="component" value="Unassembled WGS sequence"/>
</dbReference>
<comment type="caution">
    <text evidence="2">The sequence shown here is derived from an EMBL/GenBank/DDBJ whole genome shotgun (WGS) entry which is preliminary data.</text>
</comment>
<accession>A0A2U1T335</accession>
<gene>
    <name evidence="2" type="ORF">DF220_10880</name>
</gene>